<dbReference type="GO" id="GO:0005886">
    <property type="term" value="C:plasma membrane"/>
    <property type="evidence" value="ECO:0007669"/>
    <property type="project" value="UniProtKB-SubCell"/>
</dbReference>
<comment type="caution">
    <text evidence="7">The sequence shown here is derived from an EMBL/GenBank/DDBJ whole genome shotgun (WGS) entry which is preliminary data.</text>
</comment>
<evidence type="ECO:0000256" key="5">
    <source>
        <dbReference type="ARBA" id="ARBA00023136"/>
    </source>
</evidence>
<feature type="transmembrane region" description="Helical" evidence="6">
    <location>
        <begin position="98"/>
        <end position="117"/>
    </location>
</feature>
<protein>
    <recommendedName>
        <fullName evidence="6">Probable membrane transporter protein</fullName>
    </recommendedName>
</protein>
<reference evidence="7 8" key="1">
    <citation type="journal article" date="2011" name="Front. Microbiol.">
        <title>Two Strains of Crocosphaera watsonii with Highly Conserved Genomes are Distinguished by Strain-Specific Features.</title>
        <authorList>
            <person name="Bench S.R."/>
            <person name="Ilikchyan I.N."/>
            <person name="Tripp H.J."/>
            <person name="Zehr J.P."/>
        </authorList>
    </citation>
    <scope>NUCLEOTIDE SEQUENCE [LARGE SCALE GENOMIC DNA]</scope>
    <source>
        <strain evidence="7 8">WH 0003</strain>
    </source>
</reference>
<gene>
    <name evidence="7" type="ORF">CWATWH0003_4609</name>
</gene>
<organism evidence="7 8">
    <name type="scientific">Crocosphaera watsonii WH 0003</name>
    <dbReference type="NCBI Taxonomy" id="423471"/>
    <lineage>
        <taxon>Bacteria</taxon>
        <taxon>Bacillati</taxon>
        <taxon>Cyanobacteriota</taxon>
        <taxon>Cyanophyceae</taxon>
        <taxon>Oscillatoriophycideae</taxon>
        <taxon>Chroococcales</taxon>
        <taxon>Aphanothecaceae</taxon>
        <taxon>Crocosphaera</taxon>
    </lineage>
</organism>
<proteinExistence type="inferred from homology"/>
<feature type="transmembrane region" description="Helical" evidence="6">
    <location>
        <begin position="41"/>
        <end position="61"/>
    </location>
</feature>
<dbReference type="InterPro" id="IPR051598">
    <property type="entry name" value="TSUP/Inactive_protease-like"/>
</dbReference>
<feature type="transmembrane region" description="Helical" evidence="6">
    <location>
        <begin position="175"/>
        <end position="194"/>
    </location>
</feature>
<feature type="transmembrane region" description="Helical" evidence="6">
    <location>
        <begin position="7"/>
        <end position="35"/>
    </location>
</feature>
<sequence>MLDEVVILILSGLGSGLLAGVLGIGGGTVLVPLLLAFDYTSLQAIATSSLAIVITSSAGSIQNWRMGYLDFQRVILLGIPALITTQFGVLVANRIPEFILLTAFACMLIFNIFLSNLRRQLVTTPHQVSEVRLSEKVACLLTGVIVGFLAGLFGIGGGVIMVPLQMLLLKEEIKVAIQTSLGVIVITSISSCFGHALNNNVVWLVGITLGFGGLIGVQFSTRFLPRLPDKVVRFCFYAMLAMLSVYTFWKAWNVYNGN</sequence>
<comment type="similarity">
    <text evidence="2 6">Belongs to the 4-toluene sulfonate uptake permease (TSUP) (TC 2.A.102) family.</text>
</comment>
<keyword evidence="6" id="KW-1003">Cell membrane</keyword>
<feature type="transmembrane region" description="Helical" evidence="6">
    <location>
        <begin position="138"/>
        <end position="163"/>
    </location>
</feature>
<evidence type="ECO:0000313" key="7">
    <source>
        <dbReference type="EMBL" id="EHJ10643.1"/>
    </source>
</evidence>
<evidence type="ECO:0000256" key="4">
    <source>
        <dbReference type="ARBA" id="ARBA00022989"/>
    </source>
</evidence>
<dbReference type="Pfam" id="PF01925">
    <property type="entry name" value="TauE"/>
    <property type="match status" value="1"/>
</dbReference>
<name>G5JAZ6_CROWT</name>
<dbReference type="Proteomes" id="UP000003477">
    <property type="component" value="Unassembled WGS sequence"/>
</dbReference>
<evidence type="ECO:0000256" key="6">
    <source>
        <dbReference type="RuleBase" id="RU363041"/>
    </source>
</evidence>
<dbReference type="PATRIC" id="fig|423471.3.peg.4315"/>
<evidence type="ECO:0000256" key="2">
    <source>
        <dbReference type="ARBA" id="ARBA00009142"/>
    </source>
</evidence>
<evidence type="ECO:0000313" key="8">
    <source>
        <dbReference type="Proteomes" id="UP000003477"/>
    </source>
</evidence>
<dbReference type="InterPro" id="IPR002781">
    <property type="entry name" value="TM_pro_TauE-like"/>
</dbReference>
<comment type="subcellular location">
    <subcellularLocation>
        <location evidence="6">Cell membrane</location>
        <topology evidence="6">Multi-pass membrane protein</topology>
    </subcellularLocation>
    <subcellularLocation>
        <location evidence="1">Membrane</location>
        <topology evidence="1">Multi-pass membrane protein</topology>
    </subcellularLocation>
</comment>
<dbReference type="PANTHER" id="PTHR43701">
    <property type="entry name" value="MEMBRANE TRANSPORTER PROTEIN MJ0441-RELATED"/>
    <property type="match status" value="1"/>
</dbReference>
<feature type="transmembrane region" description="Helical" evidence="6">
    <location>
        <begin position="231"/>
        <end position="249"/>
    </location>
</feature>
<dbReference type="EMBL" id="AESD01000686">
    <property type="protein sequence ID" value="EHJ10643.1"/>
    <property type="molecule type" value="Genomic_DNA"/>
</dbReference>
<keyword evidence="4 6" id="KW-1133">Transmembrane helix</keyword>
<keyword evidence="5 6" id="KW-0472">Membrane</keyword>
<dbReference type="AlphaFoldDB" id="G5JAZ6"/>
<evidence type="ECO:0000256" key="3">
    <source>
        <dbReference type="ARBA" id="ARBA00022692"/>
    </source>
</evidence>
<feature type="transmembrane region" description="Helical" evidence="6">
    <location>
        <begin position="73"/>
        <end position="92"/>
    </location>
</feature>
<dbReference type="PANTHER" id="PTHR43701:SF2">
    <property type="entry name" value="MEMBRANE TRANSPORTER PROTEIN YJNA-RELATED"/>
    <property type="match status" value="1"/>
</dbReference>
<evidence type="ECO:0000256" key="1">
    <source>
        <dbReference type="ARBA" id="ARBA00004141"/>
    </source>
</evidence>
<feature type="transmembrane region" description="Helical" evidence="6">
    <location>
        <begin position="201"/>
        <end position="219"/>
    </location>
</feature>
<keyword evidence="3 6" id="KW-0812">Transmembrane</keyword>
<accession>G5JAZ6</accession>
<dbReference type="RefSeq" id="WP_007312460.1">
    <property type="nucleotide sequence ID" value="NZ_AESD01000686.1"/>
</dbReference>
<dbReference type="GeneID" id="88768010"/>